<reference evidence="9 10" key="1">
    <citation type="journal article" date="2020" name="Genome Biol. Evol.">
        <title>Comparative genomics of strictly vertically transmitted, feminizing microsporidia endosymbionts of amphipod crustaceans.</title>
        <authorList>
            <person name="Cormier A."/>
            <person name="Chebbi M.A."/>
            <person name="Giraud I."/>
            <person name="Wattier R."/>
            <person name="Teixeira M."/>
            <person name="Gilbert C."/>
            <person name="Rigaud T."/>
            <person name="Cordaux R."/>
        </authorList>
    </citation>
    <scope>NUCLEOTIDE SEQUENCE [LARGE SCALE GENOMIC DNA]</scope>
    <source>
        <strain evidence="9 10">Ou3-Ou53</strain>
    </source>
</reference>
<evidence type="ECO:0000256" key="3">
    <source>
        <dbReference type="ARBA" id="ARBA00023163"/>
    </source>
</evidence>
<dbReference type="GO" id="GO:0003677">
    <property type="term" value="F:DNA binding"/>
    <property type="evidence" value="ECO:0007669"/>
    <property type="project" value="UniProtKB-KW"/>
</dbReference>
<dbReference type="PROSITE" id="PS50934">
    <property type="entry name" value="SWIRM"/>
    <property type="match status" value="1"/>
</dbReference>
<dbReference type="AlphaFoldDB" id="A0A9P6GZH2"/>
<dbReference type="Gene3D" id="1.10.10.60">
    <property type="entry name" value="Homeodomain-like"/>
    <property type="match status" value="1"/>
</dbReference>
<dbReference type="PROSITE" id="PS51293">
    <property type="entry name" value="SANT"/>
    <property type="match status" value="1"/>
</dbReference>
<evidence type="ECO:0000313" key="10">
    <source>
        <dbReference type="Proteomes" id="UP000740883"/>
    </source>
</evidence>
<feature type="domain" description="Myb-like" evidence="5">
    <location>
        <begin position="236"/>
        <end position="278"/>
    </location>
</feature>
<feature type="domain" description="HTH myb-type" evidence="8">
    <location>
        <begin position="228"/>
        <end position="265"/>
    </location>
</feature>
<comment type="caution">
    <text evidence="9">The sequence shown here is derived from an EMBL/GenBank/DDBJ whole genome shotgun (WGS) entry which is preliminary data.</text>
</comment>
<dbReference type="InterPro" id="IPR036388">
    <property type="entry name" value="WH-like_DNA-bd_sf"/>
</dbReference>
<protein>
    <submittedName>
        <fullName evidence="9">SWI/SNF complex subunit SWI3C</fullName>
    </submittedName>
</protein>
<dbReference type="PROSITE" id="PS51294">
    <property type="entry name" value="HTH_MYB"/>
    <property type="match status" value="1"/>
</dbReference>
<evidence type="ECO:0000256" key="1">
    <source>
        <dbReference type="ARBA" id="ARBA00023015"/>
    </source>
</evidence>
<dbReference type="GO" id="GO:0010468">
    <property type="term" value="P:regulation of gene expression"/>
    <property type="evidence" value="ECO:0007669"/>
    <property type="project" value="UniProtKB-ARBA"/>
</dbReference>
<organism evidence="9 10">
    <name type="scientific">Nosema granulosis</name>
    <dbReference type="NCBI Taxonomy" id="83296"/>
    <lineage>
        <taxon>Eukaryota</taxon>
        <taxon>Fungi</taxon>
        <taxon>Fungi incertae sedis</taxon>
        <taxon>Microsporidia</taxon>
        <taxon>Nosematidae</taxon>
        <taxon>Nosema</taxon>
    </lineage>
</organism>
<evidence type="ECO:0000256" key="4">
    <source>
        <dbReference type="ARBA" id="ARBA00023242"/>
    </source>
</evidence>
<sequence length="408" mass="47061">MNNFFPLQESVCIEEVYGSKRTNAHPPTQSKTYNFDSCTITDKSFFSNPKQYDWFLEDGVSSYERNSFVFLNSKKGKIIEDTDYLRTRNSIIDIYRKNTKFITLSEAYCVVKGSSNESFSTFASIFSFLEKLNIINNRNILKECKFMINDLMKKRGDQQIEDKKNIPKISEEDRVLIDHISKGSSNEHCLCTKVATYRSKEKQYICEECLDRGLYDSKLTRSDFVKLDENILSRVWTKQEEIKLLEAVDKFGDDWARVSKHVETKGVHDCVMYFITMPIREKNLKNLDFTIGVPFIKTPNPVMFLITFICSVVHPTLGAEAAHQAMKEVDSNFVGILRSILIKAKAKAEELVVLENEKINRTSLILEEAMINLIGLKTKTYKDLTLSEEKARQELIDLRSKLLSGDLE</sequence>
<dbReference type="InterPro" id="IPR017930">
    <property type="entry name" value="Myb_dom"/>
</dbReference>
<dbReference type="InterPro" id="IPR017884">
    <property type="entry name" value="SANT_dom"/>
</dbReference>
<dbReference type="Pfam" id="PF00249">
    <property type="entry name" value="Myb_DNA-binding"/>
    <property type="match status" value="1"/>
</dbReference>
<dbReference type="SMART" id="SM00717">
    <property type="entry name" value="SANT"/>
    <property type="match status" value="1"/>
</dbReference>
<dbReference type="EMBL" id="SBJO01000251">
    <property type="protein sequence ID" value="KAF9761863.1"/>
    <property type="molecule type" value="Genomic_DNA"/>
</dbReference>
<keyword evidence="4" id="KW-0539">Nucleus</keyword>
<evidence type="ECO:0000313" key="9">
    <source>
        <dbReference type="EMBL" id="KAF9761863.1"/>
    </source>
</evidence>
<dbReference type="Proteomes" id="UP000740883">
    <property type="component" value="Unassembled WGS sequence"/>
</dbReference>
<keyword evidence="2" id="KW-0238">DNA-binding</keyword>
<evidence type="ECO:0000259" key="8">
    <source>
        <dbReference type="PROSITE" id="PS51294"/>
    </source>
</evidence>
<dbReference type="InterPro" id="IPR001005">
    <property type="entry name" value="SANT/Myb"/>
</dbReference>
<evidence type="ECO:0000259" key="7">
    <source>
        <dbReference type="PROSITE" id="PS51293"/>
    </source>
</evidence>
<name>A0A9P6GZH2_9MICR</name>
<dbReference type="Pfam" id="PF04433">
    <property type="entry name" value="SWIRM"/>
    <property type="match status" value="1"/>
</dbReference>
<accession>A0A9P6GZH2</accession>
<dbReference type="InterPro" id="IPR007526">
    <property type="entry name" value="SWIRM"/>
</dbReference>
<dbReference type="PANTHER" id="PTHR12802:SF41">
    <property type="entry name" value="BRAHMA ASSOCIATED PROTEIN 155 KDA"/>
    <property type="match status" value="1"/>
</dbReference>
<keyword evidence="3" id="KW-0804">Transcription</keyword>
<dbReference type="InterPro" id="IPR009057">
    <property type="entry name" value="Homeodomain-like_sf"/>
</dbReference>
<dbReference type="SUPFAM" id="SSF46689">
    <property type="entry name" value="Homeodomain-like"/>
    <property type="match status" value="2"/>
</dbReference>
<feature type="domain" description="SWIRM" evidence="6">
    <location>
        <begin position="46"/>
        <end position="146"/>
    </location>
</feature>
<evidence type="ECO:0000259" key="6">
    <source>
        <dbReference type="PROSITE" id="PS50934"/>
    </source>
</evidence>
<evidence type="ECO:0000256" key="2">
    <source>
        <dbReference type="ARBA" id="ARBA00023125"/>
    </source>
</evidence>
<dbReference type="PROSITE" id="PS50090">
    <property type="entry name" value="MYB_LIKE"/>
    <property type="match status" value="1"/>
</dbReference>
<dbReference type="PANTHER" id="PTHR12802">
    <property type="entry name" value="SWI/SNF COMPLEX-RELATED"/>
    <property type="match status" value="1"/>
</dbReference>
<feature type="domain" description="SANT" evidence="7">
    <location>
        <begin position="231"/>
        <end position="282"/>
    </location>
</feature>
<gene>
    <name evidence="9" type="primary">SWI3C</name>
    <name evidence="9" type="ORF">NGRA_2366</name>
</gene>
<dbReference type="CDD" id="cd00167">
    <property type="entry name" value="SANT"/>
    <property type="match status" value="1"/>
</dbReference>
<evidence type="ECO:0000259" key="5">
    <source>
        <dbReference type="PROSITE" id="PS50090"/>
    </source>
</evidence>
<dbReference type="Gene3D" id="1.10.10.10">
    <property type="entry name" value="Winged helix-like DNA-binding domain superfamily/Winged helix DNA-binding domain"/>
    <property type="match status" value="1"/>
</dbReference>
<proteinExistence type="predicted"/>
<dbReference type="OrthoDB" id="118550at2759"/>
<keyword evidence="10" id="KW-1185">Reference proteome</keyword>
<keyword evidence="1" id="KW-0805">Transcription regulation</keyword>